<sequence>METQRDHALMRPPGKTLTPAQLRERSTIYRASVAQPEVDAFRDLRTKLLSMMDGNFVTLIAPVSAGCGSSFVARNLAAAFAFDDARTALLVDCDMRHPSQHEVMRIDSGDAHLANYLQGQVDDIAELIHDTGVPRLGLIPAGPPRENSAEQFATPQMRLLVDSLRSHYANRYLFLDAPPVESSPDARILAEMADIVVLVTGYAMNTAETISRAVQQFPPEKFAGVVFNDMG</sequence>
<dbReference type="RefSeq" id="WP_129588438.1">
    <property type="nucleotide sequence ID" value="NZ_NPZB01000002.1"/>
</dbReference>
<evidence type="ECO:0000256" key="1">
    <source>
        <dbReference type="ARBA" id="ARBA00022741"/>
    </source>
</evidence>
<protein>
    <submittedName>
        <fullName evidence="3">AAA domain-containing protein</fullName>
    </submittedName>
</protein>
<keyword evidence="1" id="KW-0547">Nucleotide-binding</keyword>
<dbReference type="InterPro" id="IPR027417">
    <property type="entry name" value="P-loop_NTPase"/>
</dbReference>
<evidence type="ECO:0000313" key="4">
    <source>
        <dbReference type="Proteomes" id="UP000236220"/>
    </source>
</evidence>
<accession>A0A2K1PZE2</accession>
<dbReference type="Proteomes" id="UP000236220">
    <property type="component" value="Unassembled WGS sequence"/>
</dbReference>
<name>A0A2K1PZE2_9GAMM</name>
<keyword evidence="2" id="KW-0067">ATP-binding</keyword>
<dbReference type="InterPro" id="IPR005702">
    <property type="entry name" value="Wzc-like_C"/>
</dbReference>
<dbReference type="PANTHER" id="PTHR32309:SF13">
    <property type="entry name" value="FERRIC ENTEROBACTIN TRANSPORT PROTEIN FEPE"/>
    <property type="match status" value="1"/>
</dbReference>
<dbReference type="InterPro" id="IPR050445">
    <property type="entry name" value="Bact_polysacc_biosynth/exp"/>
</dbReference>
<dbReference type="AlphaFoldDB" id="A0A2K1PZE2"/>
<dbReference type="GO" id="GO:0005886">
    <property type="term" value="C:plasma membrane"/>
    <property type="evidence" value="ECO:0007669"/>
    <property type="project" value="TreeGrafter"/>
</dbReference>
<comment type="caution">
    <text evidence="3">The sequence shown here is derived from an EMBL/GenBank/DDBJ whole genome shotgun (WGS) entry which is preliminary data.</text>
</comment>
<evidence type="ECO:0000313" key="3">
    <source>
        <dbReference type="EMBL" id="PNS08151.1"/>
    </source>
</evidence>
<dbReference type="SUPFAM" id="SSF52540">
    <property type="entry name" value="P-loop containing nucleoside triphosphate hydrolases"/>
    <property type="match status" value="1"/>
</dbReference>
<dbReference type="EMBL" id="NPZB01000002">
    <property type="protein sequence ID" value="PNS08151.1"/>
    <property type="molecule type" value="Genomic_DNA"/>
</dbReference>
<proteinExistence type="predicted"/>
<dbReference type="Gene3D" id="3.40.50.300">
    <property type="entry name" value="P-loop containing nucleotide triphosphate hydrolases"/>
    <property type="match status" value="1"/>
</dbReference>
<evidence type="ECO:0000256" key="2">
    <source>
        <dbReference type="ARBA" id="ARBA00022840"/>
    </source>
</evidence>
<dbReference type="OrthoDB" id="9775724at2"/>
<dbReference type="CDD" id="cd05387">
    <property type="entry name" value="BY-kinase"/>
    <property type="match status" value="1"/>
</dbReference>
<keyword evidence="4" id="KW-1185">Reference proteome</keyword>
<gene>
    <name evidence="3" type="ORF">Lysil_2327</name>
</gene>
<organism evidence="3 4">
    <name type="scientific">Solilutibacter silvestris</name>
    <dbReference type="NCBI Taxonomy" id="1645665"/>
    <lineage>
        <taxon>Bacteria</taxon>
        <taxon>Pseudomonadati</taxon>
        <taxon>Pseudomonadota</taxon>
        <taxon>Gammaproteobacteria</taxon>
        <taxon>Lysobacterales</taxon>
        <taxon>Lysobacteraceae</taxon>
        <taxon>Solilutibacter</taxon>
    </lineage>
</organism>
<reference evidence="3 4" key="1">
    <citation type="submission" date="2017-08" db="EMBL/GenBank/DDBJ databases">
        <title>Lysobacter sylvestris genome.</title>
        <authorList>
            <person name="Zhang D.-C."/>
            <person name="Albuquerque L."/>
            <person name="Franca L."/>
            <person name="Froufe H.J.C."/>
            <person name="Barroso C."/>
            <person name="Egas C."/>
            <person name="Da Costa M."/>
            <person name="Margesin R."/>
        </authorList>
    </citation>
    <scope>NUCLEOTIDE SEQUENCE [LARGE SCALE GENOMIC DNA]</scope>
    <source>
        <strain evidence="3 4">AM20-91</strain>
    </source>
</reference>
<dbReference type="GO" id="GO:0004713">
    <property type="term" value="F:protein tyrosine kinase activity"/>
    <property type="evidence" value="ECO:0007669"/>
    <property type="project" value="TreeGrafter"/>
</dbReference>
<dbReference type="PANTHER" id="PTHR32309">
    <property type="entry name" value="TYROSINE-PROTEIN KINASE"/>
    <property type="match status" value="1"/>
</dbReference>